<dbReference type="Pfam" id="PF01609">
    <property type="entry name" value="DDE_Tnp_1"/>
    <property type="match status" value="1"/>
</dbReference>
<organism evidence="2 3">
    <name type="scientific">Candidatus Thiothrix singaporensis</name>
    <dbReference type="NCBI Taxonomy" id="2799669"/>
    <lineage>
        <taxon>Bacteria</taxon>
        <taxon>Pseudomonadati</taxon>
        <taxon>Pseudomonadota</taxon>
        <taxon>Gammaproteobacteria</taxon>
        <taxon>Thiotrichales</taxon>
        <taxon>Thiotrichaceae</taxon>
        <taxon>Thiothrix</taxon>
    </lineage>
</organism>
<keyword evidence="3" id="KW-1185">Reference proteome</keyword>
<dbReference type="KEGG" id="this:HZT40_03210"/>
<dbReference type="Proteomes" id="UP000510621">
    <property type="component" value="Chromosome"/>
</dbReference>
<name>A0A7L6ANZ7_9GAMM</name>
<gene>
    <name evidence="2" type="ORF">HZT40_03210</name>
</gene>
<reference evidence="2" key="1">
    <citation type="submission" date="2020-06" db="EMBL/GenBank/DDBJ databases">
        <title>Analysis procedures for assessing recovery of high quality, complete, closed genomes from Nanopore long read metagenome sequencing.</title>
        <authorList>
            <person name="Bessarab I."/>
            <person name="Arumugam K."/>
            <person name="Haryono M."/>
            <person name="Liu X."/>
            <person name="Roy S."/>
            <person name="Zuniga-Montanez R.E."/>
            <person name="Qiu G."/>
            <person name="Drautz-Moses D.I."/>
            <person name="Law Y.Y."/>
            <person name="Wuertz S."/>
            <person name="Lauro F.M."/>
            <person name="Huson D.H."/>
            <person name="Williams R.B."/>
        </authorList>
    </citation>
    <scope>NUCLEOTIDE SEQUENCE [LARGE SCALE GENOMIC DNA]</scope>
    <source>
        <strain evidence="2">SSD2</strain>
    </source>
</reference>
<evidence type="ECO:0000313" key="2">
    <source>
        <dbReference type="EMBL" id="QLQ30779.1"/>
    </source>
</evidence>
<evidence type="ECO:0000313" key="3">
    <source>
        <dbReference type="Proteomes" id="UP000510621"/>
    </source>
</evidence>
<dbReference type="AlphaFoldDB" id="A0A7L6ANZ7"/>
<evidence type="ECO:0000259" key="1">
    <source>
        <dbReference type="Pfam" id="PF01609"/>
    </source>
</evidence>
<accession>A0A7L6ANZ7</accession>
<dbReference type="GO" id="GO:0006313">
    <property type="term" value="P:DNA transposition"/>
    <property type="evidence" value="ECO:0007669"/>
    <property type="project" value="InterPro"/>
</dbReference>
<proteinExistence type="predicted"/>
<dbReference type="GO" id="GO:0003677">
    <property type="term" value="F:DNA binding"/>
    <property type="evidence" value="ECO:0007669"/>
    <property type="project" value="InterPro"/>
</dbReference>
<dbReference type="InterPro" id="IPR002559">
    <property type="entry name" value="Transposase_11"/>
</dbReference>
<feature type="domain" description="Transposase IS4-like" evidence="1">
    <location>
        <begin position="38"/>
        <end position="112"/>
    </location>
</feature>
<dbReference type="GO" id="GO:0004803">
    <property type="term" value="F:transposase activity"/>
    <property type="evidence" value="ECO:0007669"/>
    <property type="project" value="InterPro"/>
</dbReference>
<sequence length="126" mass="14012">MHESTAQRIVTRTEQRLLAADALDRVRLAATESLAADAVVVVDASESPIERPQKNKATFTVGKHTHTQKFQLVIGQASGHILHVAQAVSNEHDVTLARQHRRHFRRVVYASGIWATKGWRSKVAES</sequence>
<dbReference type="EMBL" id="CP059265">
    <property type="protein sequence ID" value="QLQ30779.1"/>
    <property type="molecule type" value="Genomic_DNA"/>
</dbReference>
<protein>
    <recommendedName>
        <fullName evidence="1">Transposase IS4-like domain-containing protein</fullName>
    </recommendedName>
</protein>